<dbReference type="EMBL" id="CALSDN010000011">
    <property type="protein sequence ID" value="CAH6722748.1"/>
    <property type="molecule type" value="Genomic_DNA"/>
</dbReference>
<evidence type="ECO:0000313" key="2">
    <source>
        <dbReference type="Proteomes" id="UP001152531"/>
    </source>
</evidence>
<proteinExistence type="predicted"/>
<keyword evidence="2" id="KW-1185">Reference proteome</keyword>
<accession>A0ACA9YCT6</accession>
<sequence length="772" mass="89005">MSGRLLILRTLGTKSSPFWSTLIPSRTFGTSKILNNNYQTLKKVFDDEKFFNKFHKKDVVGLFKNECLSSPGALIDFSKDSLVISKKLVSDMLDIHNENDKLTYIKKLDQLSDILCRVIDVAEFIRNGHPEQAWTDAAQQVHEICYEYMNQLNTNVELYTTLKDILEDKTITSKLTEEEIKVGEYLKEDFEKSGIHMDNESRNQFVNLTQEISLIGANYSNGINSLDSYWCAVEKYEFEKIQNSALQNDILRYQSKVPQEMKKANPNSVFIPLADYIPYSILSDCSYEPIRRKVWIAYHNSSKDQIQLLNAFVKYRAVLAKMLGFDSYAHHQLQYKMAKTPENVMAFLTKIQNSLLDPKNNEDGNGLINEIKSLYKYKDDADFSLTNEEIFNEIRPWDRDYLLHKWTSDQHENLQDIRPFLSVGTVVAGLSKLFTSIYGIELIAEPASKGETWDKQVRKLKVFDVDNNKILGYIYVDFWSPKVYPSHFTIAGSRKLNTDIGTESLELTKSQAQLDETDTYQLPIISLVFNFQKNTSLFKTEPSLLTLDQVETIFHEMGHAMHSMVGKTDLQNLSGTRAVTDFVELPSVLMESFAKDPRVLCDIAEHYLTGEKLTPELLQQHQNHRVLLYKTEIFMQSKMALLDQYLHNSDTVEVIANNFDHFDTTPIYHSLESKSKIFTDNWSTWHGKFLHLFSYGSVYYSYLLDRAIADKVYKGLFEHDPWNRQAGEKYKQSILKWGGTRDPWICLADALDNKDLAPGDSKSMEIIGSDFS</sequence>
<reference evidence="1" key="1">
    <citation type="submission" date="2022-06" db="EMBL/GenBank/DDBJ databases">
        <authorList>
            <person name="Legras J.-L."/>
            <person name="Devillers H."/>
            <person name="Grondin C."/>
        </authorList>
    </citation>
    <scope>NUCLEOTIDE SEQUENCE</scope>
    <source>
        <strain evidence="1">CLIB 1444</strain>
    </source>
</reference>
<name>A0ACA9YCT6_9ASCO</name>
<dbReference type="Proteomes" id="UP001152531">
    <property type="component" value="Unassembled WGS sequence"/>
</dbReference>
<gene>
    <name evidence="1" type="ORF">CLIB1444_11S00254</name>
</gene>
<organism evidence="1 2">
    <name type="scientific">[Candida] jaroonii</name>
    <dbReference type="NCBI Taxonomy" id="467808"/>
    <lineage>
        <taxon>Eukaryota</taxon>
        <taxon>Fungi</taxon>
        <taxon>Dikarya</taxon>
        <taxon>Ascomycota</taxon>
        <taxon>Saccharomycotina</taxon>
        <taxon>Pichiomycetes</taxon>
        <taxon>Debaryomycetaceae</taxon>
        <taxon>Yamadazyma</taxon>
    </lineage>
</organism>
<protein>
    <submittedName>
        <fullName evidence="1">Mitochondrial intermediate peptidase</fullName>
    </submittedName>
</protein>
<evidence type="ECO:0000313" key="1">
    <source>
        <dbReference type="EMBL" id="CAH6722748.1"/>
    </source>
</evidence>
<comment type="caution">
    <text evidence="1">The sequence shown here is derived from an EMBL/GenBank/DDBJ whole genome shotgun (WGS) entry which is preliminary data.</text>
</comment>